<organism evidence="1 2">
    <name type="scientific">Micromonospora musae</name>
    <dbReference type="NCBI Taxonomy" id="1894970"/>
    <lineage>
        <taxon>Bacteria</taxon>
        <taxon>Bacillati</taxon>
        <taxon>Actinomycetota</taxon>
        <taxon>Actinomycetes</taxon>
        <taxon>Micromonosporales</taxon>
        <taxon>Micromonosporaceae</taxon>
        <taxon>Micromonospora</taxon>
    </lineage>
</organism>
<protein>
    <submittedName>
        <fullName evidence="1">Uncharacterized protein</fullName>
    </submittedName>
</protein>
<proteinExistence type="predicted"/>
<reference evidence="1 2" key="1">
    <citation type="submission" date="2018-09" db="EMBL/GenBank/DDBJ databases">
        <title>Micromonospora sp. nov. MS1-9, isolated from a root of Musa sp.</title>
        <authorList>
            <person name="Kuncharoen N."/>
            <person name="Kudo T."/>
            <person name="Ohkuma M."/>
            <person name="Yuki M."/>
            <person name="Tanasupawat S."/>
        </authorList>
    </citation>
    <scope>NUCLEOTIDE SEQUENCE [LARGE SCALE GENOMIC DNA]</scope>
    <source>
        <strain evidence="1 2">MS1-9</strain>
    </source>
</reference>
<comment type="caution">
    <text evidence="1">The sequence shown here is derived from an EMBL/GenBank/DDBJ whole genome shotgun (WGS) entry which is preliminary data.</text>
</comment>
<sequence length="170" mass="18994">MRIRWQASIDVFTQMLGRRGVEPAAVTDVEAAWDVFAEFLQLEIDGIDPTPDSDADGFIVQWGRRSWSDNRPILAFARQLAVADVGDRADPYWQPELWQLDFEMTFDDEPRLTGLDSLDVQNTGFRFAPIGPLRAAALADARAEAQRHAPVRAAWITTPASSVLSFECVS</sequence>
<evidence type="ECO:0000313" key="2">
    <source>
        <dbReference type="Proteomes" id="UP000275865"/>
    </source>
</evidence>
<evidence type="ECO:0000313" key="1">
    <source>
        <dbReference type="EMBL" id="RKN32273.1"/>
    </source>
</evidence>
<gene>
    <name evidence="1" type="ORF">D7044_13500</name>
</gene>
<dbReference type="AlphaFoldDB" id="A0A3A9Y6J7"/>
<dbReference type="EMBL" id="RAZT01000006">
    <property type="protein sequence ID" value="RKN32273.1"/>
    <property type="molecule type" value="Genomic_DNA"/>
</dbReference>
<name>A0A3A9Y6J7_9ACTN</name>
<dbReference type="Proteomes" id="UP000275865">
    <property type="component" value="Unassembled WGS sequence"/>
</dbReference>
<accession>A0A3A9Y6J7</accession>
<dbReference type="RefSeq" id="WP_120689058.1">
    <property type="nucleotide sequence ID" value="NZ_RAZT01000006.1"/>
</dbReference>